<keyword evidence="7" id="KW-1185">Reference proteome</keyword>
<dbReference type="Proteomes" id="UP001479436">
    <property type="component" value="Unassembled WGS sequence"/>
</dbReference>
<dbReference type="PROSITE" id="PS50014">
    <property type="entry name" value="BROMODOMAIN_2"/>
    <property type="match status" value="1"/>
</dbReference>
<comment type="caution">
    <text evidence="6">The sequence shown here is derived from an EMBL/GenBank/DDBJ whole genome shotgun (WGS) entry which is preliminary data.</text>
</comment>
<dbReference type="InterPro" id="IPR001487">
    <property type="entry name" value="Bromodomain"/>
</dbReference>
<feature type="region of interest" description="Disordered" evidence="4">
    <location>
        <begin position="386"/>
        <end position="432"/>
    </location>
</feature>
<dbReference type="EMBL" id="JASJQH010007074">
    <property type="protein sequence ID" value="KAK9718820.1"/>
    <property type="molecule type" value="Genomic_DNA"/>
</dbReference>
<organism evidence="6 7">
    <name type="scientific">Basidiobolus ranarum</name>
    <dbReference type="NCBI Taxonomy" id="34480"/>
    <lineage>
        <taxon>Eukaryota</taxon>
        <taxon>Fungi</taxon>
        <taxon>Fungi incertae sedis</taxon>
        <taxon>Zoopagomycota</taxon>
        <taxon>Entomophthoromycotina</taxon>
        <taxon>Basidiobolomycetes</taxon>
        <taxon>Basidiobolales</taxon>
        <taxon>Basidiobolaceae</taxon>
        <taxon>Basidiobolus</taxon>
    </lineage>
</organism>
<dbReference type="PRINTS" id="PR00503">
    <property type="entry name" value="BROMODOMAIN"/>
</dbReference>
<evidence type="ECO:0000256" key="1">
    <source>
        <dbReference type="ARBA" id="ARBA00023117"/>
    </source>
</evidence>
<dbReference type="PANTHER" id="PTHR15398">
    <property type="entry name" value="BROMODOMAIN-CONTAINING PROTEIN 8"/>
    <property type="match status" value="1"/>
</dbReference>
<reference evidence="6 7" key="1">
    <citation type="submission" date="2023-04" db="EMBL/GenBank/DDBJ databases">
        <title>Genome of Basidiobolus ranarum AG-B5.</title>
        <authorList>
            <person name="Stajich J.E."/>
            <person name="Carter-House D."/>
            <person name="Gryganskyi A."/>
        </authorList>
    </citation>
    <scope>NUCLEOTIDE SEQUENCE [LARGE SCALE GENOMIC DNA]</scope>
    <source>
        <strain evidence="6 7">AG-B5</strain>
    </source>
</reference>
<evidence type="ECO:0000313" key="7">
    <source>
        <dbReference type="Proteomes" id="UP001479436"/>
    </source>
</evidence>
<evidence type="ECO:0000256" key="2">
    <source>
        <dbReference type="PROSITE-ProRule" id="PRU00035"/>
    </source>
</evidence>
<name>A0ABR2W3P3_9FUNG</name>
<proteinExistence type="predicted"/>
<feature type="region of interest" description="Disordered" evidence="4">
    <location>
        <begin position="472"/>
        <end position="546"/>
    </location>
</feature>
<feature type="coiled-coil region" evidence="3">
    <location>
        <begin position="9"/>
        <end position="36"/>
    </location>
</feature>
<accession>A0ABR2W3P3</accession>
<feature type="region of interest" description="Disordered" evidence="4">
    <location>
        <begin position="166"/>
        <end position="222"/>
    </location>
</feature>
<keyword evidence="1 2" id="KW-0103">Bromodomain</keyword>
<feature type="region of interest" description="Disordered" evidence="4">
    <location>
        <begin position="810"/>
        <end position="836"/>
    </location>
</feature>
<sequence>MPPVLKLARKLYMERIQELKTSLQKDEETYRHLRQEIVDIQTGRWDKELLERYHRFNRDRNEITDHSKKSFTSLEIHVPPLDRRTSFTLIPTSKLHTPISVTEIPLDTNDTPDLETETKLSSESFGVKLDASSVVADLGKQISERVTVIPSLSMNVSGSELNISTVSDRSNTLGDEDVNEVEGVPSTELIPLSKSTDITSASNSIPQSHDPSVVEGKAQDETLDSSRHTLIDSQPPETPPPNELLMKANQTVIDEGEVDNCSLLSQPMTESPSTVEMLLSNDKDCQKTVTLASVDDIHTTHVSDTHMSPVKMGSSGIEMTNESTCESNEEHMCIMEEQPQVMLEESVARVDQLQEIGVSDQVEADMLLKNNILLKEDAPDEISLESTLQHNSQENESVESTLSPSLSEKTQQLDSIESAEQNLETESAEQNPEQVMNLAISLSGDIHMPAKESSKVDLVIEDVALKSDQTYESKRARDDFYDAPSSSKKPKFKTDQEDSTMETDPQADPRIVVQPLSSGEKSPLSKDKGESIESPSNTNHLPLLGDQPVSTSISIIVGTNGLGHQVGVGEIFSNPELSMDTSDEDMSKSSSIMDVQKPQVEEDVRKSLSHDEDKPFTSHESKSVTSPEAKEQKDANSLAQVPHSSLVEAIQDPGCPNPELVCSADIVQPRETDLCARESPIGGCLVEDNTSILTPISISECSTKSFKDEPNHTRYTVDEPQPRDAKIDEVALSDRLLQEAIPSESEDTVSVGEDLGTRLDEYEKQHQMQTNIIDGVAPNSPLETSNVGIKESGNEVALLHSEDLALDTNVSSSIDSSQSSEPTLSSKISDSSNESVPKELFNDQYLSLNEVIETTTTAKDSDDDILLQDSEKACLEDTRNQIEMNTEIPHSDVIPELINTQNEVIDGPILLDVESLQVTQLPSPPGVNNSKVTRKQTQDEAPESSLEAALDEPNNEDLVSPMSLQHSCKLSVDKREDSEDDEVSDAETSDGGAYSEKKAPSSFIEDKKHKSWKKLILMVWREIVNDRFGAVFMHPIKEQAAPGYYGVIKQPMDLKSIKQRIREGVITSTDEFHRDILLMFQNALMYNKTDSEIYQMAVEMRDRVEQEIQAFKKTEVITEPETPTTRRKANYEEI</sequence>
<feature type="compositionally biased region" description="Polar residues" evidence="4">
    <location>
        <begin position="193"/>
        <end position="210"/>
    </location>
</feature>
<dbReference type="SUPFAM" id="SSF47370">
    <property type="entry name" value="Bromodomain"/>
    <property type="match status" value="1"/>
</dbReference>
<dbReference type="SMART" id="SM00297">
    <property type="entry name" value="BROMO"/>
    <property type="match status" value="1"/>
</dbReference>
<dbReference type="PANTHER" id="PTHR15398:SF4">
    <property type="entry name" value="BROMODOMAIN-CONTAINING PROTEIN 8 ISOFORM X1"/>
    <property type="match status" value="1"/>
</dbReference>
<feature type="compositionally biased region" description="Polar residues" evidence="4">
    <location>
        <begin position="821"/>
        <end position="835"/>
    </location>
</feature>
<feature type="compositionally biased region" description="Basic and acidic residues" evidence="4">
    <location>
        <begin position="599"/>
        <end position="634"/>
    </location>
</feature>
<feature type="compositionally biased region" description="Polar residues" evidence="4">
    <location>
        <begin position="921"/>
        <end position="931"/>
    </location>
</feature>
<feature type="compositionally biased region" description="Low complexity" evidence="4">
    <location>
        <begin position="811"/>
        <end position="820"/>
    </location>
</feature>
<dbReference type="Gene3D" id="1.20.920.10">
    <property type="entry name" value="Bromodomain-like"/>
    <property type="match status" value="1"/>
</dbReference>
<feature type="compositionally biased region" description="Acidic residues" evidence="4">
    <location>
        <begin position="978"/>
        <end position="988"/>
    </location>
</feature>
<gene>
    <name evidence="6" type="ORF">K7432_005201</name>
</gene>
<evidence type="ECO:0000313" key="6">
    <source>
        <dbReference type="EMBL" id="KAK9718820.1"/>
    </source>
</evidence>
<dbReference type="Pfam" id="PF00439">
    <property type="entry name" value="Bromodomain"/>
    <property type="match status" value="1"/>
</dbReference>
<keyword evidence="3" id="KW-0175">Coiled coil</keyword>
<feature type="region of interest" description="Disordered" evidence="4">
    <location>
        <begin position="921"/>
        <end position="1000"/>
    </location>
</feature>
<feature type="domain" description="Bromo" evidence="5">
    <location>
        <begin position="1024"/>
        <end position="1094"/>
    </location>
</feature>
<evidence type="ECO:0000256" key="3">
    <source>
        <dbReference type="SAM" id="Coils"/>
    </source>
</evidence>
<evidence type="ECO:0000256" key="4">
    <source>
        <dbReference type="SAM" id="MobiDB-lite"/>
    </source>
</evidence>
<evidence type="ECO:0000259" key="5">
    <source>
        <dbReference type="PROSITE" id="PS50014"/>
    </source>
</evidence>
<dbReference type="InterPro" id="IPR036427">
    <property type="entry name" value="Bromodomain-like_sf"/>
</dbReference>
<protein>
    <recommendedName>
        <fullName evidence="5">Bromo domain-containing protein</fullName>
    </recommendedName>
</protein>
<feature type="region of interest" description="Disordered" evidence="4">
    <location>
        <begin position="575"/>
        <end position="640"/>
    </location>
</feature>